<gene>
    <name evidence="3" type="ORF">HMN09_00300000</name>
</gene>
<dbReference type="Gene3D" id="1.20.1280.50">
    <property type="match status" value="1"/>
</dbReference>
<keyword evidence="1" id="KW-0175">Coiled coil</keyword>
<feature type="region of interest" description="Disordered" evidence="2">
    <location>
        <begin position="460"/>
        <end position="496"/>
    </location>
</feature>
<dbReference type="Proteomes" id="UP000613580">
    <property type="component" value="Unassembled WGS sequence"/>
</dbReference>
<organism evidence="3 4">
    <name type="scientific">Mycena chlorophos</name>
    <name type="common">Agaric fungus</name>
    <name type="synonym">Agaricus chlorophos</name>
    <dbReference type="NCBI Taxonomy" id="658473"/>
    <lineage>
        <taxon>Eukaryota</taxon>
        <taxon>Fungi</taxon>
        <taxon>Dikarya</taxon>
        <taxon>Basidiomycota</taxon>
        <taxon>Agaricomycotina</taxon>
        <taxon>Agaricomycetes</taxon>
        <taxon>Agaricomycetidae</taxon>
        <taxon>Agaricales</taxon>
        <taxon>Marasmiineae</taxon>
        <taxon>Mycenaceae</taxon>
        <taxon>Mycena</taxon>
    </lineage>
</organism>
<feature type="coiled-coil region" evidence="1">
    <location>
        <begin position="2"/>
        <end position="36"/>
    </location>
</feature>
<protein>
    <submittedName>
        <fullName evidence="3">F-box domain-containing protein</fullName>
    </submittedName>
</protein>
<dbReference type="OrthoDB" id="2269034at2759"/>
<dbReference type="Gene3D" id="3.80.10.10">
    <property type="entry name" value="Ribonuclease Inhibitor"/>
    <property type="match status" value="1"/>
</dbReference>
<name>A0A8H6WPB1_MYCCL</name>
<keyword evidence="4" id="KW-1185">Reference proteome</keyword>
<dbReference type="InterPro" id="IPR032675">
    <property type="entry name" value="LRR_dom_sf"/>
</dbReference>
<proteinExistence type="predicted"/>
<dbReference type="AlphaFoldDB" id="A0A8H6WPB1"/>
<evidence type="ECO:0000256" key="1">
    <source>
        <dbReference type="SAM" id="Coils"/>
    </source>
</evidence>
<accession>A0A8H6WPB1</accession>
<sequence>MAAAIYSNLAALDAKIASLEAQLVTARAEKQQQERALQEITFPINTLPAEILSRIVLFAHDAYVQEVSTGALVDPLPMRAEKRHSLKLARVCRQWRDIVFGCPEIWSRVTMHCGRVKSAVEALKTWLPRAGALPLDFSVRLIEPTAHTTWELLLEHSAQWRHVEFHASDSLVFSLASAAKHMPFFETLWIKGDIALEDAEHISMPNFHNLKLDTPFVLYQLTIPLAQITSLDLTGESASGMLEMLSLVPELTSLSLYIVSDPEEPNASSTSHCILGQLQTLKFNPDLPSVILAGLHTPRLEHLSFDQLPYDFAPVAALAARASCTIRTLCVKKSSRKLVSRSGPLKSLPTLQSIDIAVDTWKKADFATLHQLVLEPKSTARRLADLESITLRGCPRDVDGYVLSDLVEKRWGWVDGQARVHTLTLEFGARKPQDPVDHVRHRLGQKRYATGLKLSLVDPWLEPEVSPTPDEGEPDPKYAYPNTYVSYSDSSDDEEP</sequence>
<evidence type="ECO:0000313" key="3">
    <source>
        <dbReference type="EMBL" id="KAF7319599.1"/>
    </source>
</evidence>
<reference evidence="3" key="1">
    <citation type="submission" date="2020-05" db="EMBL/GenBank/DDBJ databases">
        <title>Mycena genomes resolve the evolution of fungal bioluminescence.</title>
        <authorList>
            <person name="Tsai I.J."/>
        </authorList>
    </citation>
    <scope>NUCLEOTIDE SEQUENCE</scope>
    <source>
        <strain evidence="3">110903Hualien_Pintung</strain>
    </source>
</reference>
<evidence type="ECO:0000256" key="2">
    <source>
        <dbReference type="SAM" id="MobiDB-lite"/>
    </source>
</evidence>
<dbReference type="SUPFAM" id="SSF52047">
    <property type="entry name" value="RNI-like"/>
    <property type="match status" value="1"/>
</dbReference>
<evidence type="ECO:0000313" key="4">
    <source>
        <dbReference type="Proteomes" id="UP000613580"/>
    </source>
</evidence>
<dbReference type="EMBL" id="JACAZE010000003">
    <property type="protein sequence ID" value="KAF7319599.1"/>
    <property type="molecule type" value="Genomic_DNA"/>
</dbReference>
<comment type="caution">
    <text evidence="3">The sequence shown here is derived from an EMBL/GenBank/DDBJ whole genome shotgun (WGS) entry which is preliminary data.</text>
</comment>